<reference evidence="10" key="1">
    <citation type="submission" date="2011-03" db="EMBL/GenBank/DDBJ databases">
        <title>The genome sequence of Vavraia culicis strain floridensis.</title>
        <authorList>
            <consortium name="The Broad Institute Genome Sequencing Platform"/>
            <person name="Cuomo C."/>
            <person name="Becnel J."/>
            <person name="Sanscrainte N."/>
            <person name="Young S.K."/>
            <person name="Zeng Q."/>
            <person name="Gargeya S."/>
            <person name="Fitzgerald M."/>
            <person name="Haas B."/>
            <person name="Abouelleil A."/>
            <person name="Alvarado L."/>
            <person name="Arachchi H.M."/>
            <person name="Berlin A."/>
            <person name="Chapman S.B."/>
            <person name="Gearin G."/>
            <person name="Goldberg J."/>
            <person name="Griggs A."/>
            <person name="Gujja S."/>
            <person name="Hansen M."/>
            <person name="Heiman D."/>
            <person name="Howarth C."/>
            <person name="Larimer J."/>
            <person name="Lui A."/>
            <person name="MacDonald P.J.P."/>
            <person name="McCowen C."/>
            <person name="Montmayeur A."/>
            <person name="Murphy C."/>
            <person name="Neiman D."/>
            <person name="Pearson M."/>
            <person name="Priest M."/>
            <person name="Roberts A."/>
            <person name="Saif S."/>
            <person name="Shea T."/>
            <person name="Sisk P."/>
            <person name="Stolte C."/>
            <person name="Sykes S."/>
            <person name="Wortman J."/>
            <person name="Nusbaum C."/>
            <person name="Birren B."/>
        </authorList>
    </citation>
    <scope>NUCLEOTIDE SEQUENCE [LARGE SCALE GENOMIC DNA]</scope>
    <source>
        <strain evidence="10">floridensis</strain>
    </source>
</reference>
<dbReference type="Proteomes" id="UP000011081">
    <property type="component" value="Unassembled WGS sequence"/>
</dbReference>
<organism evidence="9 10">
    <name type="scientific">Vavraia culicis (isolate floridensis)</name>
    <name type="common">Microsporidian parasite</name>
    <dbReference type="NCBI Taxonomy" id="948595"/>
    <lineage>
        <taxon>Eukaryota</taxon>
        <taxon>Fungi</taxon>
        <taxon>Fungi incertae sedis</taxon>
        <taxon>Microsporidia</taxon>
        <taxon>Pleistophoridae</taxon>
        <taxon>Vavraia</taxon>
    </lineage>
</organism>
<feature type="binding site" evidence="7">
    <location>
        <begin position="145"/>
        <end position="150"/>
    </location>
    <ligand>
        <name>ATP</name>
        <dbReference type="ChEBI" id="CHEBI:30616"/>
    </ligand>
</feature>
<evidence type="ECO:0000256" key="3">
    <source>
        <dbReference type="ARBA" id="ARBA00022741"/>
    </source>
</evidence>
<keyword evidence="3 7" id="KW-0547">Nucleotide-binding</keyword>
<evidence type="ECO:0000256" key="6">
    <source>
        <dbReference type="ARBA" id="ARBA00023186"/>
    </source>
</evidence>
<evidence type="ECO:0000256" key="7">
    <source>
        <dbReference type="PIRSR" id="PIRSR002583-1"/>
    </source>
</evidence>
<dbReference type="InterPro" id="IPR001404">
    <property type="entry name" value="Hsp90_fam"/>
</dbReference>
<feature type="binding site" evidence="7">
    <location>
        <position position="108"/>
    </location>
    <ligand>
        <name>ATP</name>
        <dbReference type="ChEBI" id="CHEBI:30616"/>
    </ligand>
</feature>
<feature type="region of interest" description="Disordered" evidence="8">
    <location>
        <begin position="238"/>
        <end position="289"/>
    </location>
</feature>
<dbReference type="GeneID" id="19878862"/>
<dbReference type="PIRSF" id="PIRSF002583">
    <property type="entry name" value="Hsp90"/>
    <property type="match status" value="1"/>
</dbReference>
<dbReference type="STRING" id="948595.L2GW75"/>
<feature type="binding site" evidence="7">
    <location>
        <begin position="123"/>
        <end position="124"/>
    </location>
    <ligand>
        <name>ATP</name>
        <dbReference type="ChEBI" id="CHEBI:30616"/>
    </ligand>
</feature>
<dbReference type="SUPFAM" id="SSF110942">
    <property type="entry name" value="HSP90 C-terminal domain"/>
    <property type="match status" value="1"/>
</dbReference>
<dbReference type="Pfam" id="PF00183">
    <property type="entry name" value="HSP90"/>
    <property type="match status" value="2"/>
</dbReference>
<keyword evidence="4 7" id="KW-0067">ATP-binding</keyword>
<feature type="binding site" evidence="7">
    <location>
        <position position="103"/>
    </location>
    <ligand>
        <name>ATP</name>
        <dbReference type="ChEBI" id="CHEBI:30616"/>
    </ligand>
</feature>
<evidence type="ECO:0000256" key="8">
    <source>
        <dbReference type="SAM" id="MobiDB-lite"/>
    </source>
</evidence>
<feature type="compositionally biased region" description="Basic and acidic residues" evidence="8">
    <location>
        <begin position="247"/>
        <end position="289"/>
    </location>
</feature>
<dbReference type="FunCoup" id="L2GW75">
    <property type="interactions" value="194"/>
</dbReference>
<feature type="region of interest" description="Disordered" evidence="8">
    <location>
        <begin position="1"/>
        <end position="28"/>
    </location>
</feature>
<dbReference type="Pfam" id="PF13589">
    <property type="entry name" value="HATPase_c_3"/>
    <property type="match status" value="1"/>
</dbReference>
<dbReference type="Gene3D" id="3.30.565.10">
    <property type="entry name" value="Histidine kinase-like ATPase, C-terminal domain"/>
    <property type="match status" value="1"/>
</dbReference>
<dbReference type="PRINTS" id="PR00775">
    <property type="entry name" value="HEATSHOCK90"/>
</dbReference>
<name>L2GW75_VAVCU</name>
<proteinExistence type="inferred from homology"/>
<dbReference type="Gene3D" id="1.20.120.790">
    <property type="entry name" value="Heat shock protein 90, C-terminal domain"/>
    <property type="match status" value="1"/>
</dbReference>
<dbReference type="GO" id="GO:0051082">
    <property type="term" value="F:unfolded protein binding"/>
    <property type="evidence" value="ECO:0007669"/>
    <property type="project" value="InterPro"/>
</dbReference>
<evidence type="ECO:0008006" key="11">
    <source>
        <dbReference type="Google" id="ProtNLM"/>
    </source>
</evidence>
<dbReference type="Gene3D" id="3.40.50.11260">
    <property type="match status" value="1"/>
</dbReference>
<dbReference type="OrthoDB" id="28737at2759"/>
<feature type="binding site" evidence="7">
    <location>
        <position position="469"/>
    </location>
    <ligand>
        <name>ATP</name>
        <dbReference type="ChEBI" id="CHEBI:30616"/>
    </ligand>
</feature>
<dbReference type="PANTHER" id="PTHR11528">
    <property type="entry name" value="HEAT SHOCK PROTEIN 90 FAMILY MEMBER"/>
    <property type="match status" value="1"/>
</dbReference>
<protein>
    <recommendedName>
        <fullName evidence="11">Histidine kinase/HSP90-like ATPase domain-containing protein</fullName>
    </recommendedName>
</protein>
<dbReference type="EMBL" id="GL877416">
    <property type="protein sequence ID" value="ELA47548.1"/>
    <property type="molecule type" value="Genomic_DNA"/>
</dbReference>
<dbReference type="CDD" id="cd16927">
    <property type="entry name" value="HATPase_Hsp90-like"/>
    <property type="match status" value="1"/>
</dbReference>
<comment type="similarity">
    <text evidence="1">Belongs to the heat shock protein 90 family.</text>
</comment>
<dbReference type="HOGENOM" id="CLU_006684_1_3_1"/>
<dbReference type="InterPro" id="IPR020575">
    <property type="entry name" value="Hsp90_N"/>
</dbReference>
<keyword evidence="6" id="KW-0143">Chaperone</keyword>
<dbReference type="InterPro" id="IPR037196">
    <property type="entry name" value="HSP90_C"/>
</dbReference>
<dbReference type="GO" id="GO:0005524">
    <property type="term" value="F:ATP binding"/>
    <property type="evidence" value="ECO:0007669"/>
    <property type="project" value="UniProtKB-KW"/>
</dbReference>
<evidence type="ECO:0000256" key="4">
    <source>
        <dbReference type="ARBA" id="ARBA00022840"/>
    </source>
</evidence>
<dbReference type="Gene3D" id="3.30.230.80">
    <property type="match status" value="1"/>
</dbReference>
<dbReference type="VEuPathDB" id="MicrosporidiaDB:VCUG_00979"/>
<evidence type="ECO:0000313" key="9">
    <source>
        <dbReference type="EMBL" id="ELA47548.1"/>
    </source>
</evidence>
<keyword evidence="2" id="KW-0963">Cytoplasm</keyword>
<evidence type="ECO:0000256" key="2">
    <source>
        <dbReference type="ARBA" id="ARBA00022490"/>
    </source>
</evidence>
<dbReference type="InterPro" id="IPR036890">
    <property type="entry name" value="HATPase_C_sf"/>
</dbReference>
<keyword evidence="5" id="KW-0346">Stress response</keyword>
<dbReference type="InterPro" id="IPR020568">
    <property type="entry name" value="Ribosomal_Su5_D2-typ_SF"/>
</dbReference>
<feature type="binding site" evidence="7">
    <location>
        <position position="58"/>
    </location>
    <ligand>
        <name>ATP</name>
        <dbReference type="ChEBI" id="CHEBI:30616"/>
    </ligand>
</feature>
<dbReference type="SUPFAM" id="SSF55874">
    <property type="entry name" value="ATPase domain of HSP90 chaperone/DNA topoisomerase II/histidine kinase"/>
    <property type="match status" value="1"/>
</dbReference>
<dbReference type="SUPFAM" id="SSF54211">
    <property type="entry name" value="Ribosomal protein S5 domain 2-like"/>
    <property type="match status" value="1"/>
</dbReference>
<feature type="compositionally biased region" description="Polar residues" evidence="8">
    <location>
        <begin position="1"/>
        <end position="16"/>
    </location>
</feature>
<gene>
    <name evidence="9" type="ORF">VCUG_00979</name>
</gene>
<dbReference type="GO" id="GO:0140662">
    <property type="term" value="F:ATP-dependent protein folding chaperone"/>
    <property type="evidence" value="ECO:0007669"/>
    <property type="project" value="InterPro"/>
</dbReference>
<dbReference type="OMA" id="MRRMKEM"/>
<feature type="region of interest" description="Disordered" evidence="8">
    <location>
        <begin position="320"/>
        <end position="343"/>
    </location>
</feature>
<dbReference type="NCBIfam" id="NF003555">
    <property type="entry name" value="PRK05218.1"/>
    <property type="match status" value="1"/>
</dbReference>
<evidence type="ECO:0000313" key="10">
    <source>
        <dbReference type="Proteomes" id="UP000011081"/>
    </source>
</evidence>
<dbReference type="FunFam" id="3.30.565.10:FF:000357">
    <property type="entry name" value="Heat shock protein HSP 90-beta"/>
    <property type="match status" value="1"/>
</dbReference>
<feature type="binding site" evidence="7">
    <location>
        <position position="196"/>
    </location>
    <ligand>
        <name>ATP</name>
        <dbReference type="ChEBI" id="CHEBI:30616"/>
    </ligand>
</feature>
<keyword evidence="10" id="KW-1185">Reference proteome</keyword>
<dbReference type="GO" id="GO:0016887">
    <property type="term" value="F:ATP hydrolysis activity"/>
    <property type="evidence" value="ECO:0007669"/>
    <property type="project" value="InterPro"/>
</dbReference>
<sequence length="762" mass="87092">MSVENTANIEQSATTHGENKTEETEQAKETYSYDVEMTNLMSIIINSMYSSKDYFLRELISNCSDACDKLNALRQDLRDKGVNVDMQLKMNVTPTDDTITVCDNGIGMTKDDLVKFLGCVANSGTRKFREAVKSAKASVDDLIGQFGLGFYASFLVADKVQVVTKYPTEDKQYMWTSSGLGHYTVEEVPVDMEHGTRVVLHIKESCREFVKKEKVKELIKKYSMFIGYPIILRTLEEKEVEEETGEGVDKETGEKVTDEEVDKETGEKVNEETDGKVNEETDEKVDKETGEKVIDKVTDEETGEEVDKETGEKVIDKVTDEETGEKVDQETGEKVDQETGEKEHKEKVKKMVKEWKDEQINKEKPLWTMNPKDVTKEMYTSFYKTISNDWDDYLAVKHSHLEGSISFDVLLFAPKRPKFNMFSDKGAKKHQVRLYCNSVFVTDELDLPDWMHCVVGVISSRDLPMNVSREFLQGKNTKKLIKKTLTKKTVELLKEMNKETYDQFYGEFSSAIKLAVRDDNEQALEPLLRFNTSKRESIGLDEYVKDMKEGQNKIYVITGTTKEEVVKSPFLEYFKDYEVIFMIDSMDEYLLQRFRSYKGNDVIKINQEGVEIPNAEVSKEMQDELKTLKEKIEGALGDTIERVEFLNLGDKHMLVRSPKYSISPAMEKILAAQVAIDKSNMFMFPKGKKIVQINVSHPLTFKLNSLVNDDSAFTKLLNLLFRVACVQCGYSLDDPVGFADMVIDTLLSGKEETKVVEEEEVH</sequence>
<dbReference type="InParanoid" id="L2GW75"/>
<evidence type="ECO:0000256" key="1">
    <source>
        <dbReference type="ARBA" id="ARBA00008239"/>
    </source>
</evidence>
<feature type="binding site" evidence="7">
    <location>
        <position position="62"/>
    </location>
    <ligand>
        <name>ATP</name>
        <dbReference type="ChEBI" id="CHEBI:30616"/>
    </ligand>
</feature>
<dbReference type="AlphaFoldDB" id="L2GW75"/>
<feature type="compositionally biased region" description="Basic and acidic residues" evidence="8">
    <location>
        <begin position="17"/>
        <end position="28"/>
    </location>
</feature>
<accession>L2GW75</accession>
<dbReference type="RefSeq" id="XP_008074000.1">
    <property type="nucleotide sequence ID" value="XM_008075809.1"/>
</dbReference>
<evidence type="ECO:0000256" key="5">
    <source>
        <dbReference type="ARBA" id="ARBA00023016"/>
    </source>
</evidence>
<dbReference type="HAMAP" id="MF_00505">
    <property type="entry name" value="HSP90"/>
    <property type="match status" value="1"/>
</dbReference>